<accession>A0A1V4SW64</accession>
<organism evidence="4 5">
    <name type="scientific">Clostridium thermobutyricum DSM 4928</name>
    <dbReference type="NCBI Taxonomy" id="1121339"/>
    <lineage>
        <taxon>Bacteria</taxon>
        <taxon>Bacillati</taxon>
        <taxon>Bacillota</taxon>
        <taxon>Clostridia</taxon>
        <taxon>Eubacteriales</taxon>
        <taxon>Clostridiaceae</taxon>
        <taxon>Clostridium</taxon>
    </lineage>
</organism>
<dbReference type="PANTHER" id="PTHR33393">
    <property type="entry name" value="POLYGLUTAMINE SYNTHESIS ACCESSORY PROTEIN RV0574C-RELATED"/>
    <property type="match status" value="1"/>
</dbReference>
<dbReference type="EMBL" id="LTAY01000048">
    <property type="protein sequence ID" value="OPX47464.1"/>
    <property type="molecule type" value="Genomic_DNA"/>
</dbReference>
<feature type="domain" description="Capsule synthesis protein CapA" evidence="3">
    <location>
        <begin position="69"/>
        <end position="305"/>
    </location>
</feature>
<dbReference type="AlphaFoldDB" id="A0A1V4SW64"/>
<gene>
    <name evidence="4" type="primary">capA_1</name>
    <name evidence="4" type="ORF">CLTHE_20270</name>
</gene>
<dbReference type="Proteomes" id="UP000191448">
    <property type="component" value="Unassembled WGS sequence"/>
</dbReference>
<keyword evidence="2" id="KW-1133">Transmembrane helix</keyword>
<dbReference type="Gene3D" id="3.60.21.10">
    <property type="match status" value="1"/>
</dbReference>
<dbReference type="InterPro" id="IPR029052">
    <property type="entry name" value="Metallo-depent_PP-like"/>
</dbReference>
<dbReference type="CDD" id="cd07381">
    <property type="entry name" value="MPP_CapA"/>
    <property type="match status" value="1"/>
</dbReference>
<evidence type="ECO:0000256" key="1">
    <source>
        <dbReference type="ARBA" id="ARBA00005662"/>
    </source>
</evidence>
<proteinExistence type="inferred from homology"/>
<keyword evidence="2" id="KW-0472">Membrane</keyword>
<dbReference type="OrthoDB" id="9810906at2"/>
<dbReference type="InterPro" id="IPR019079">
    <property type="entry name" value="Capsule_synth_CapA"/>
</dbReference>
<dbReference type="SMART" id="SM00854">
    <property type="entry name" value="PGA_cap"/>
    <property type="match status" value="1"/>
</dbReference>
<evidence type="ECO:0000259" key="3">
    <source>
        <dbReference type="SMART" id="SM00854"/>
    </source>
</evidence>
<sequence>MGKNKRRKKKKEKRLRLILFSSIFVLISGSIFYIVSGDKKDESLLVSGNEIEKEDKLKEEKVVKKEEIIITAAGDCTLGTDTNFNYSSSLNAEVANSGNDYGTLMKNVKEIFEKDDYTIVNLETTFTESNEKLNKGEGITFNFKGPKEFVNILKEGNIEGVTISNNHIYDYGQKGFTDTVNTLKEANVDFCGEGYKILKEIKGIKGIKVAFLGYQGWMETEELKSKIKADIEEMRDKGALLVIPYFHWGIERANKPYDVQVNLAKFSIDNGADMVLGSHPHVMQSIENYKGKMIVYSLGNFSFGGNSNPVDKRTFMVQMKFKFEDNKNVGAEYRIIPASISSVKNRNDYRPTPSKGEEKKAILKELNNLSETLNGKISDEFFTLK</sequence>
<comment type="similarity">
    <text evidence="1">Belongs to the CapA family.</text>
</comment>
<evidence type="ECO:0000313" key="5">
    <source>
        <dbReference type="Proteomes" id="UP000191448"/>
    </source>
</evidence>
<name>A0A1V4SW64_9CLOT</name>
<dbReference type="RefSeq" id="WP_080023217.1">
    <property type="nucleotide sequence ID" value="NZ_LTAY01000048.1"/>
</dbReference>
<evidence type="ECO:0000313" key="4">
    <source>
        <dbReference type="EMBL" id="OPX47464.1"/>
    </source>
</evidence>
<dbReference type="SUPFAM" id="SSF56300">
    <property type="entry name" value="Metallo-dependent phosphatases"/>
    <property type="match status" value="1"/>
</dbReference>
<dbReference type="PANTHER" id="PTHR33393:SF13">
    <property type="entry name" value="PGA BIOSYNTHESIS PROTEIN CAPA"/>
    <property type="match status" value="1"/>
</dbReference>
<protein>
    <submittedName>
        <fullName evidence="4">Capsule biosynthesis protein CapA</fullName>
    </submittedName>
</protein>
<reference evidence="4 5" key="1">
    <citation type="submission" date="2016-02" db="EMBL/GenBank/DDBJ databases">
        <title>Genome sequence of Clostridium thermobutyricum DSM 4928.</title>
        <authorList>
            <person name="Poehlein A."/>
            <person name="Daniel R."/>
        </authorList>
    </citation>
    <scope>NUCLEOTIDE SEQUENCE [LARGE SCALE GENOMIC DNA]</scope>
    <source>
        <strain evidence="4 5">DSM 4928</strain>
    </source>
</reference>
<evidence type="ECO:0000256" key="2">
    <source>
        <dbReference type="SAM" id="Phobius"/>
    </source>
</evidence>
<keyword evidence="2" id="KW-0812">Transmembrane</keyword>
<feature type="transmembrane region" description="Helical" evidence="2">
    <location>
        <begin position="15"/>
        <end position="35"/>
    </location>
</feature>
<dbReference type="Pfam" id="PF09587">
    <property type="entry name" value="PGA_cap"/>
    <property type="match status" value="1"/>
</dbReference>
<dbReference type="InterPro" id="IPR052169">
    <property type="entry name" value="CW_Biosynth-Accessory"/>
</dbReference>
<comment type="caution">
    <text evidence="4">The sequence shown here is derived from an EMBL/GenBank/DDBJ whole genome shotgun (WGS) entry which is preliminary data.</text>
</comment>